<evidence type="ECO:0000256" key="6">
    <source>
        <dbReference type="ARBA" id="ARBA00035023"/>
    </source>
</evidence>
<comment type="cofactor">
    <cofactor evidence="1">
        <name>Fe(2+)</name>
        <dbReference type="ChEBI" id="CHEBI:29033"/>
    </cofactor>
</comment>
<name>A0A8D8YIP8_9HEMI</name>
<dbReference type="PANTHER" id="PTHR39479:SF2">
    <property type="entry name" value="2-OXOADIPATE DIOXYGENASE_DECARBOXYLASE"/>
    <property type="match status" value="1"/>
</dbReference>
<keyword evidence="2" id="KW-0223">Dioxygenase</keyword>
<proteinExistence type="inferred from homology"/>
<dbReference type="InterPro" id="IPR009770">
    <property type="entry name" value="HGLS"/>
</dbReference>
<evidence type="ECO:0000256" key="2">
    <source>
        <dbReference type="ARBA" id="ARBA00022964"/>
    </source>
</evidence>
<reference evidence="9" key="1">
    <citation type="submission" date="2021-05" db="EMBL/GenBank/DDBJ databases">
        <authorList>
            <person name="Alioto T."/>
            <person name="Alioto T."/>
            <person name="Gomez Garrido J."/>
        </authorList>
    </citation>
    <scope>NUCLEOTIDE SEQUENCE</scope>
</reference>
<dbReference type="AlphaFoldDB" id="A0A8D8YIP8"/>
<evidence type="ECO:0000256" key="4">
    <source>
        <dbReference type="ARBA" id="ARBA00023004"/>
    </source>
</evidence>
<keyword evidence="4" id="KW-0408">Iron</keyword>
<evidence type="ECO:0000256" key="8">
    <source>
        <dbReference type="ARBA" id="ARBA00035045"/>
    </source>
</evidence>
<dbReference type="EC" id="1.13.11.93" evidence="6"/>
<keyword evidence="3" id="KW-0560">Oxidoreductase</keyword>
<evidence type="ECO:0000256" key="1">
    <source>
        <dbReference type="ARBA" id="ARBA00001954"/>
    </source>
</evidence>
<dbReference type="Pfam" id="PF07063">
    <property type="entry name" value="HGLS"/>
    <property type="match status" value="1"/>
</dbReference>
<dbReference type="Gene3D" id="3.10.180.80">
    <property type="entry name" value="Uncharacterised protein PF07063, DUF1338"/>
    <property type="match status" value="1"/>
</dbReference>
<sequence length="534" mass="61371">MKPGKVILKMHHQSILRQILFQSFAPRRCMSTNHHQHPMPHDDIVNSNQIRHLFSKSMSDMYKKEVPQYSQLLELVRQVNMETLEEKKKLKDMSEDDLERLHEERHGAIRLGTAEELYNMRRLFSVMNMHPVGYYDLSPAGVPVHSTAFRSTDDYSLNQSPFRVFTSLLRLELIENKDLRDKSSAILNRRRIFSEALMGLIEKFETDGALRLKDAASFIAEAIKVFKFNNEITVSYDTYSNFHKTHPLVADIVCFKSPHINHLTPSTLDIDRVQDKMVAEVSKPGACIPKAVIEGPPKREVPILLRQTSFKALTEDILAPGEDGDSSQEGKHTARFGEVEQRGIALTPKGRQLYDYLLDKTRGSFQGIPNESNSKLYMENLESNFSVFPDDLNTLRKDKLAYFKYHVTESGKDHLAKNVNDFNWDNYLKLGFISYSGITYEDFLPVSAAGIFQSNLSTNQNTRRDSIELNSSRADFEDALGCSVQDELKLYAELEKKSVQDCTFYFIRRIETNYTYLSNAQPNLEKVYSSHFES</sequence>
<protein>
    <recommendedName>
        <fullName evidence="7">2-oxoadipate dioxygenase/decarboxylase</fullName>
        <ecNumber evidence="6">1.13.11.93</ecNumber>
    </recommendedName>
    <alternativeName>
        <fullName evidence="8">2-hydroxyglutarate synthase</fullName>
    </alternativeName>
</protein>
<dbReference type="InterPro" id="IPR047869">
    <property type="entry name" value="YdcJ_bac-like"/>
</dbReference>
<dbReference type="GO" id="GO:0051213">
    <property type="term" value="F:dioxygenase activity"/>
    <property type="evidence" value="ECO:0007669"/>
    <property type="project" value="UniProtKB-KW"/>
</dbReference>
<dbReference type="EMBL" id="HBUF01379223">
    <property type="protein sequence ID" value="CAG6729560.1"/>
    <property type="molecule type" value="Transcribed_RNA"/>
</dbReference>
<accession>A0A8D8YIP8</accession>
<dbReference type="PANTHER" id="PTHR39479">
    <property type="match status" value="1"/>
</dbReference>
<evidence type="ECO:0000256" key="3">
    <source>
        <dbReference type="ARBA" id="ARBA00023002"/>
    </source>
</evidence>
<organism evidence="9">
    <name type="scientific">Cacopsylla melanoneura</name>
    <dbReference type="NCBI Taxonomy" id="428564"/>
    <lineage>
        <taxon>Eukaryota</taxon>
        <taxon>Metazoa</taxon>
        <taxon>Ecdysozoa</taxon>
        <taxon>Arthropoda</taxon>
        <taxon>Hexapoda</taxon>
        <taxon>Insecta</taxon>
        <taxon>Pterygota</taxon>
        <taxon>Neoptera</taxon>
        <taxon>Paraneoptera</taxon>
        <taxon>Hemiptera</taxon>
        <taxon>Sternorrhyncha</taxon>
        <taxon>Psylloidea</taxon>
        <taxon>Psyllidae</taxon>
        <taxon>Psyllinae</taxon>
        <taxon>Cacopsylla</taxon>
    </lineage>
</organism>
<evidence type="ECO:0000313" key="9">
    <source>
        <dbReference type="EMBL" id="CAG6729560.1"/>
    </source>
</evidence>
<comment type="similarity">
    <text evidence="5">Belongs to the 2-oxoadipate dioxygenase/decarboxylase family.</text>
</comment>
<dbReference type="SMART" id="SM01150">
    <property type="entry name" value="DUF1338"/>
    <property type="match status" value="1"/>
</dbReference>
<evidence type="ECO:0000256" key="7">
    <source>
        <dbReference type="ARBA" id="ARBA00035034"/>
    </source>
</evidence>
<evidence type="ECO:0000256" key="5">
    <source>
        <dbReference type="ARBA" id="ARBA00035013"/>
    </source>
</evidence>
<dbReference type="CDD" id="cd16348">
    <property type="entry name" value="VOC_YdcJ_like"/>
    <property type="match status" value="1"/>
</dbReference>